<evidence type="ECO:0000256" key="4">
    <source>
        <dbReference type="ARBA" id="ARBA00022737"/>
    </source>
</evidence>
<dbReference type="Pfam" id="PF00096">
    <property type="entry name" value="zf-C2H2"/>
    <property type="match status" value="9"/>
</dbReference>
<dbReference type="PANTHER" id="PTHR47772:SF13">
    <property type="entry name" value="GASTRULA ZINC FINGER PROTEIN XLCGF49.1-LIKE-RELATED"/>
    <property type="match status" value="1"/>
</dbReference>
<dbReference type="PROSITE" id="PS50157">
    <property type="entry name" value="ZINC_FINGER_C2H2_2"/>
    <property type="match status" value="17"/>
</dbReference>
<dbReference type="GeneTree" id="ENSGT01150000286939"/>
<feature type="compositionally biased region" description="Basic and acidic residues" evidence="12">
    <location>
        <begin position="608"/>
        <end position="619"/>
    </location>
</feature>
<feature type="domain" description="C2H2-type" evidence="13">
    <location>
        <begin position="894"/>
        <end position="917"/>
    </location>
</feature>
<dbReference type="Ensembl" id="ENSHHUT00000089558.1">
    <property type="protein sequence ID" value="ENSHHUP00000086844.1"/>
    <property type="gene ID" value="ENSHHUG00000050238.1"/>
</dbReference>
<keyword evidence="7" id="KW-0805">Transcription regulation</keyword>
<evidence type="ECO:0000256" key="9">
    <source>
        <dbReference type="ARBA" id="ARBA00023163"/>
    </source>
</evidence>
<reference evidence="15" key="1">
    <citation type="submission" date="2018-06" db="EMBL/GenBank/DDBJ databases">
        <title>Genome assembly of Danube salmon.</title>
        <authorList>
            <person name="Macqueen D.J."/>
            <person name="Gundappa M.K."/>
        </authorList>
    </citation>
    <scope>NUCLEOTIDE SEQUENCE [LARGE SCALE GENOMIC DNA]</scope>
</reference>
<feature type="domain" description="C2H2-type" evidence="13">
    <location>
        <begin position="751"/>
        <end position="773"/>
    </location>
</feature>
<dbReference type="PANTHER" id="PTHR47772">
    <property type="entry name" value="ZINC FINGER PROTEIN 200"/>
    <property type="match status" value="1"/>
</dbReference>
<feature type="compositionally biased region" description="Basic and acidic residues" evidence="12">
    <location>
        <begin position="954"/>
        <end position="963"/>
    </location>
</feature>
<evidence type="ECO:0000259" key="13">
    <source>
        <dbReference type="PROSITE" id="PS50157"/>
    </source>
</evidence>
<evidence type="ECO:0000313" key="14">
    <source>
        <dbReference type="Ensembl" id="ENSHHUP00000086844.1"/>
    </source>
</evidence>
<feature type="domain" description="C2H2-type" evidence="13">
    <location>
        <begin position="279"/>
        <end position="307"/>
    </location>
</feature>
<dbReference type="FunFam" id="3.30.160.60:FF:000624">
    <property type="entry name" value="zinc finger protein 697"/>
    <property type="match status" value="2"/>
</dbReference>
<feature type="domain" description="C2H2-type" evidence="13">
    <location>
        <begin position="522"/>
        <end position="549"/>
    </location>
</feature>
<dbReference type="FunFam" id="3.30.160.60:FF:002075">
    <property type="entry name" value="zinc finger protein 646"/>
    <property type="match status" value="1"/>
</dbReference>
<dbReference type="Proteomes" id="UP000314982">
    <property type="component" value="Unassembled WGS sequence"/>
</dbReference>
<dbReference type="AlphaFoldDB" id="A0A4W5RQU9"/>
<dbReference type="FunFam" id="3.30.160.60:FF:001049">
    <property type="entry name" value="zinc finger protein 319"/>
    <property type="match status" value="1"/>
</dbReference>
<dbReference type="InterPro" id="IPR013087">
    <property type="entry name" value="Znf_C2H2_type"/>
</dbReference>
<reference evidence="14" key="3">
    <citation type="submission" date="2025-09" db="UniProtKB">
        <authorList>
            <consortium name="Ensembl"/>
        </authorList>
    </citation>
    <scope>IDENTIFICATION</scope>
</reference>
<feature type="region of interest" description="Disordered" evidence="12">
    <location>
        <begin position="943"/>
        <end position="976"/>
    </location>
</feature>
<dbReference type="GO" id="GO:0005634">
    <property type="term" value="C:nucleus"/>
    <property type="evidence" value="ECO:0007669"/>
    <property type="project" value="UniProtKB-SubCell"/>
</dbReference>
<feature type="domain" description="C2H2-type" evidence="13">
    <location>
        <begin position="2"/>
        <end position="29"/>
    </location>
</feature>
<keyword evidence="10" id="KW-0539">Nucleus</keyword>
<dbReference type="FunFam" id="3.30.160.60:FF:002212">
    <property type="entry name" value="Zinc finger protein 672"/>
    <property type="match status" value="3"/>
</dbReference>
<evidence type="ECO:0000256" key="7">
    <source>
        <dbReference type="ARBA" id="ARBA00023015"/>
    </source>
</evidence>
<keyword evidence="8" id="KW-0238">DNA-binding</keyword>
<feature type="domain" description="C2H2-type" evidence="13">
    <location>
        <begin position="1119"/>
        <end position="1146"/>
    </location>
</feature>
<keyword evidence="4" id="KW-0677">Repeat</keyword>
<dbReference type="InterPro" id="IPR036236">
    <property type="entry name" value="Znf_C2H2_sf"/>
</dbReference>
<feature type="domain" description="C2H2-type" evidence="13">
    <location>
        <begin position="723"/>
        <end position="750"/>
    </location>
</feature>
<sequence length="1174" mass="134073">MHQCSVCCKGFPSASKLQRHYLIHTGQKPFTCLVCGKAFRQSVHLKKHSETHTGNYHNWSLPTDILQHTIPVPTNLDPSLEKSGHDLITQTPLLPAECFQRDGTMQRTPPEVYTTASEIKPQPELIPPADNGVFSSQQNTQPGGHFFTDLLQDNMIGSDGMENSAWHTDDVYTCTVCLMCFSSSHQLQRHLPVHSQPKPFECNICGKAFRLRAHLKMHSQIHERRPTGFSKTIPMLGSQQSSFRGRMRVNHECPTCSKTFCSPSKLKRHFLTHTGQKPFSCEDCGKTFRQVSHLKTHLYASHNKSNLQNVCTKQKEKRIDARNTNVDMELQCEISVGAPQHLDKLEKSSLPVKVEPNASGTSQFQCSICSKTFSSSIRHRQHYMMHKEVRPFQCRVCGRTFRLSTHLKRHQVSHKNQDESQNTSQVDDPRDAVSVSKTEHAYQNSDKGMTSPEPNESKALELNIIVKPEHWKPNVKDDKDFPVSTLQEPDSTATSHLNTPVFGQTSSQRKISQKAKNQQLNHQCLACLKCFPSPSKLQRHMLTHTGQRPFGCHTCGKRFRQPTHLRIHSHTHLWSKNGKQRYAPRSRPPSRRITEHRESPVGVQFQEKFPEKHNSDRNVHLNSPTEKQSGQGSTFAWEHNESNRKMHWFQHSTSSLSKPQLPLQMPPETTLNQSGHLQLKNQAMPSTGKVNDAPFLSTGPELPELALKGADAISVGSTSHTKHQCLLCFKYFPSASKLQRHNLVHTGLRPFQCLACGKTFRQATHLKVHEGTHKWRPFRPASRQGNRMKVRRPQQLQYPKVCVQVPVTSSMKAEPFHSNGVNEWRPFQDNFEDTCNNQPKAQQDNNINTSKQSIPNKVTCAKRKAHLCTICQKGFDTPSKLSRHFLIHTGIRPFKCSLCTKTFRQPCHLRSHERRTHEIKTCSDVQDNSTFRDPDHETLASAQGKTLRDMPQSYKDRSDHCSVTDEGLGHSSETRDPSFVAIQDIRLPDDNMESGSRQSQDYWCTECHSNFLSPSELATHLIVHRHALNNEMTGQNSLQHEMGGHMHSMQMEFQTNQVIADADSHNVIQNERLDHYWSEPIHMSFQCDKCITSFETERDLQLHKCASRNQIEVTQSSTYRCAICFKDFKTPSKLQRHYVTHTGERPFQCKVCEKTFTQASHLKTHQRTHKSDMA</sequence>
<feature type="compositionally biased region" description="Polar residues" evidence="12">
    <location>
        <begin position="620"/>
        <end position="633"/>
    </location>
</feature>
<feature type="domain" description="C2H2-type" evidence="13">
    <location>
        <begin position="30"/>
        <end position="57"/>
    </location>
</feature>
<feature type="domain" description="C2H2-type" evidence="13">
    <location>
        <begin position="251"/>
        <end position="278"/>
    </location>
</feature>
<evidence type="ECO:0000256" key="12">
    <source>
        <dbReference type="SAM" id="MobiDB-lite"/>
    </source>
</evidence>
<evidence type="ECO:0000313" key="15">
    <source>
        <dbReference type="Proteomes" id="UP000314982"/>
    </source>
</evidence>
<dbReference type="Gene3D" id="3.30.160.60">
    <property type="entry name" value="Classic Zinc Finger"/>
    <property type="match status" value="15"/>
</dbReference>
<dbReference type="STRING" id="62062.ENSHHUP00000086844"/>
<evidence type="ECO:0000256" key="5">
    <source>
        <dbReference type="ARBA" id="ARBA00022771"/>
    </source>
</evidence>
<feature type="region of interest" description="Disordered" evidence="12">
    <location>
        <begin position="571"/>
        <end position="633"/>
    </location>
</feature>
<feature type="region of interest" description="Disordered" evidence="12">
    <location>
        <begin position="408"/>
        <end position="455"/>
    </location>
</feature>
<accession>A0A4W5RQU9</accession>
<evidence type="ECO:0000256" key="2">
    <source>
        <dbReference type="ARBA" id="ARBA00006991"/>
    </source>
</evidence>
<dbReference type="GO" id="GO:0008270">
    <property type="term" value="F:zinc ion binding"/>
    <property type="evidence" value="ECO:0007669"/>
    <property type="project" value="UniProtKB-KW"/>
</dbReference>
<feature type="region of interest" description="Disordered" evidence="12">
    <location>
        <begin position="486"/>
        <end position="511"/>
    </location>
</feature>
<feature type="domain" description="C2H2-type" evidence="13">
    <location>
        <begin position="550"/>
        <end position="577"/>
    </location>
</feature>
<evidence type="ECO:0000256" key="8">
    <source>
        <dbReference type="ARBA" id="ARBA00023125"/>
    </source>
</evidence>
<dbReference type="SMART" id="SM00355">
    <property type="entry name" value="ZnF_C2H2"/>
    <property type="match status" value="18"/>
</dbReference>
<evidence type="ECO:0000256" key="10">
    <source>
        <dbReference type="ARBA" id="ARBA00023242"/>
    </source>
</evidence>
<organism evidence="14 15">
    <name type="scientific">Hucho hucho</name>
    <name type="common">huchen</name>
    <dbReference type="NCBI Taxonomy" id="62062"/>
    <lineage>
        <taxon>Eukaryota</taxon>
        <taxon>Metazoa</taxon>
        <taxon>Chordata</taxon>
        <taxon>Craniata</taxon>
        <taxon>Vertebrata</taxon>
        <taxon>Euteleostomi</taxon>
        <taxon>Actinopterygii</taxon>
        <taxon>Neopterygii</taxon>
        <taxon>Teleostei</taxon>
        <taxon>Protacanthopterygii</taxon>
        <taxon>Salmoniformes</taxon>
        <taxon>Salmonidae</taxon>
        <taxon>Salmoninae</taxon>
        <taxon>Hucho</taxon>
    </lineage>
</organism>
<protein>
    <recommendedName>
        <fullName evidence="13">C2H2-type domain-containing protein</fullName>
    </recommendedName>
</protein>
<evidence type="ECO:0000256" key="6">
    <source>
        <dbReference type="ARBA" id="ARBA00022833"/>
    </source>
</evidence>
<feature type="domain" description="C2H2-type" evidence="13">
    <location>
        <begin position="1147"/>
        <end position="1174"/>
    </location>
</feature>
<dbReference type="SUPFAM" id="SSF57667">
    <property type="entry name" value="beta-beta-alpha zinc fingers"/>
    <property type="match status" value="8"/>
</dbReference>
<feature type="domain" description="C2H2-type" evidence="13">
    <location>
        <begin position="866"/>
        <end position="893"/>
    </location>
</feature>
<feature type="domain" description="C2H2-type" evidence="13">
    <location>
        <begin position="392"/>
        <end position="419"/>
    </location>
</feature>
<keyword evidence="6" id="KW-0862">Zinc</keyword>
<dbReference type="FunFam" id="3.30.160.60:FF:001506">
    <property type="entry name" value="Zinc finger protein"/>
    <property type="match status" value="1"/>
</dbReference>
<dbReference type="InterPro" id="IPR050636">
    <property type="entry name" value="C2H2-ZF_domain-containing"/>
</dbReference>
<dbReference type="GO" id="GO:0003677">
    <property type="term" value="F:DNA binding"/>
    <property type="evidence" value="ECO:0007669"/>
    <property type="project" value="UniProtKB-KW"/>
</dbReference>
<evidence type="ECO:0000256" key="3">
    <source>
        <dbReference type="ARBA" id="ARBA00022723"/>
    </source>
</evidence>
<reference evidence="14" key="2">
    <citation type="submission" date="2025-08" db="UniProtKB">
        <authorList>
            <consortium name="Ensembl"/>
        </authorList>
    </citation>
    <scope>IDENTIFICATION</scope>
</reference>
<dbReference type="PROSITE" id="PS00028">
    <property type="entry name" value="ZINC_FINGER_C2H2_1"/>
    <property type="match status" value="16"/>
</dbReference>
<dbReference type="FunFam" id="3.30.160.60:FF:000100">
    <property type="entry name" value="Zinc finger 45-like"/>
    <property type="match status" value="1"/>
</dbReference>
<evidence type="ECO:0000256" key="1">
    <source>
        <dbReference type="ARBA" id="ARBA00004123"/>
    </source>
</evidence>
<keyword evidence="3" id="KW-0479">Metal-binding</keyword>
<feature type="domain" description="C2H2-type" evidence="13">
    <location>
        <begin position="364"/>
        <end position="391"/>
    </location>
</feature>
<proteinExistence type="inferred from homology"/>
<evidence type="ECO:0000256" key="11">
    <source>
        <dbReference type="PROSITE-ProRule" id="PRU00042"/>
    </source>
</evidence>
<name>A0A4W5RQU9_9TELE</name>
<feature type="domain" description="C2H2-type" evidence="13">
    <location>
        <begin position="172"/>
        <end position="199"/>
    </location>
</feature>
<comment type="similarity">
    <text evidence="2">Belongs to the krueppel C2H2-type zinc-finger protein family.</text>
</comment>
<feature type="domain" description="C2H2-type" evidence="13">
    <location>
        <begin position="1002"/>
        <end position="1024"/>
    </location>
</feature>
<feature type="domain" description="C2H2-type" evidence="13">
    <location>
        <begin position="200"/>
        <end position="227"/>
    </location>
</feature>
<keyword evidence="9" id="KW-0804">Transcription</keyword>
<keyword evidence="5 11" id="KW-0863">Zinc-finger</keyword>
<feature type="compositionally biased region" description="Basic residues" evidence="12">
    <location>
        <begin position="571"/>
        <end position="590"/>
    </location>
</feature>
<comment type="subcellular location">
    <subcellularLocation>
        <location evidence="1">Nucleus</location>
    </subcellularLocation>
</comment>
<keyword evidence="15" id="KW-1185">Reference proteome</keyword>
<dbReference type="FunFam" id="3.30.160.60:FF:000446">
    <property type="entry name" value="Zinc finger protein"/>
    <property type="match status" value="2"/>
</dbReference>
<feature type="compositionally biased region" description="Polar residues" evidence="12">
    <location>
        <begin position="441"/>
        <end position="454"/>
    </location>
</feature>